<dbReference type="EMBL" id="BTSX01000006">
    <property type="protein sequence ID" value="GMT05299.1"/>
    <property type="molecule type" value="Genomic_DNA"/>
</dbReference>
<gene>
    <name evidence="2" type="ORF">PENTCL1PPCAC_27473</name>
</gene>
<dbReference type="Proteomes" id="UP001432027">
    <property type="component" value="Unassembled WGS sequence"/>
</dbReference>
<feature type="region of interest" description="Disordered" evidence="1">
    <location>
        <begin position="110"/>
        <end position="137"/>
    </location>
</feature>
<comment type="caution">
    <text evidence="2">The sequence shown here is derived from an EMBL/GenBank/DDBJ whole genome shotgun (WGS) entry which is preliminary data.</text>
</comment>
<organism evidence="2 3">
    <name type="scientific">Pristionchus entomophagus</name>
    <dbReference type="NCBI Taxonomy" id="358040"/>
    <lineage>
        <taxon>Eukaryota</taxon>
        <taxon>Metazoa</taxon>
        <taxon>Ecdysozoa</taxon>
        <taxon>Nematoda</taxon>
        <taxon>Chromadorea</taxon>
        <taxon>Rhabditida</taxon>
        <taxon>Rhabditina</taxon>
        <taxon>Diplogasteromorpha</taxon>
        <taxon>Diplogasteroidea</taxon>
        <taxon>Neodiplogasteridae</taxon>
        <taxon>Pristionchus</taxon>
    </lineage>
</organism>
<evidence type="ECO:0008006" key="4">
    <source>
        <dbReference type="Google" id="ProtNLM"/>
    </source>
</evidence>
<feature type="compositionally biased region" description="Basic and acidic residues" evidence="1">
    <location>
        <begin position="128"/>
        <end position="137"/>
    </location>
</feature>
<sequence>MFYGIKNVIWMLYLPHLIFRCACLVLLSLLCYVIFLRVSIASQTTDIFNPITIISYQSLDSTRSSFQVIEFRCMHFTKRSSDTGFSISQTRQFAPPTTSLSDHAQAVQRRGKEALQQLPPLRHGYGVKRSDANERRQ</sequence>
<protein>
    <recommendedName>
        <fullName evidence="4">G protein-coupled receptor</fullName>
    </recommendedName>
</protein>
<proteinExistence type="predicted"/>
<evidence type="ECO:0000256" key="1">
    <source>
        <dbReference type="SAM" id="MobiDB-lite"/>
    </source>
</evidence>
<keyword evidence="3" id="KW-1185">Reference proteome</keyword>
<dbReference type="AlphaFoldDB" id="A0AAV5UEC9"/>
<name>A0AAV5UEC9_9BILA</name>
<reference evidence="2" key="1">
    <citation type="submission" date="2023-10" db="EMBL/GenBank/DDBJ databases">
        <title>Genome assembly of Pristionchus species.</title>
        <authorList>
            <person name="Yoshida K."/>
            <person name="Sommer R.J."/>
        </authorList>
    </citation>
    <scope>NUCLEOTIDE SEQUENCE</scope>
    <source>
        <strain evidence="2">RS0144</strain>
    </source>
</reference>
<accession>A0AAV5UEC9</accession>
<evidence type="ECO:0000313" key="3">
    <source>
        <dbReference type="Proteomes" id="UP001432027"/>
    </source>
</evidence>
<feature type="non-terminal residue" evidence="2">
    <location>
        <position position="137"/>
    </location>
</feature>
<evidence type="ECO:0000313" key="2">
    <source>
        <dbReference type="EMBL" id="GMT05299.1"/>
    </source>
</evidence>